<dbReference type="AlphaFoldDB" id="A0A2U1PXI9"/>
<dbReference type="PANTHER" id="PTHR23076">
    <property type="entry name" value="METALLOPROTEASE M41 FTSH"/>
    <property type="match status" value="1"/>
</dbReference>
<keyword evidence="4" id="KW-1185">Reference proteome</keyword>
<keyword evidence="1" id="KW-0472">Membrane</keyword>
<dbReference type="EMBL" id="PKPP01000629">
    <property type="protein sequence ID" value="PWA90481.1"/>
    <property type="molecule type" value="Genomic_DNA"/>
</dbReference>
<protein>
    <submittedName>
        <fullName evidence="3">ATPase, AAA-type, core</fullName>
    </submittedName>
</protein>
<dbReference type="GO" id="GO:0009535">
    <property type="term" value="C:chloroplast thylakoid membrane"/>
    <property type="evidence" value="ECO:0007669"/>
    <property type="project" value="TreeGrafter"/>
</dbReference>
<dbReference type="InterPro" id="IPR003959">
    <property type="entry name" value="ATPase_AAA_core"/>
</dbReference>
<sequence>MTTNILLTYPKISTPYSKKYLLPCSKRSFFYSPPSAVSTNHSLRMTHAKAISALIKEHKGFGDYMNRTDFSPFGLVANEKKGSPMKKFQCKSKKNNDQESSWPKFCAIIVGSSFCIAIAIFCLGFPKKLGLCHTMVVPYSCLIDDIRAKRVTHVQFVKDSSVIYYNTKTSVDQIVAKTSKTVLGQTALVKAFASSKWQYQTVNVGDDKSPLIKWLDYHKIAYGSDPKPLSLTLKQRLSFIFVTFADVEGVGDAKAELLKIVSCLNKDKKDRKLIRSKLPKGVLLTGPPGTGKTLLARALATEAGVSFHAVSATEFVEVYVGTGAARVRELFEKARKSAPSIIFIDEIDAVGGQRGINNLNSECDQTLNQHPWLPTVSVPGRT</sequence>
<dbReference type="Gene3D" id="3.40.50.300">
    <property type="entry name" value="P-loop containing nucleotide triphosphate hydrolases"/>
    <property type="match status" value="1"/>
</dbReference>
<evidence type="ECO:0000313" key="3">
    <source>
        <dbReference type="EMBL" id="PWA90481.1"/>
    </source>
</evidence>
<gene>
    <name evidence="3" type="ORF">CTI12_AA100630</name>
</gene>
<dbReference type="Pfam" id="PF00004">
    <property type="entry name" value="AAA"/>
    <property type="match status" value="1"/>
</dbReference>
<dbReference type="SUPFAM" id="SSF52540">
    <property type="entry name" value="P-loop containing nucleoside triphosphate hydrolases"/>
    <property type="match status" value="1"/>
</dbReference>
<name>A0A2U1PXI9_ARTAN</name>
<dbReference type="PANTHER" id="PTHR23076:SF120">
    <property type="entry name" value="AAA+ ATPASE DOMAIN, ATPASE, AAA-TYPE, CORE"/>
    <property type="match status" value="1"/>
</dbReference>
<dbReference type="GO" id="GO:0006508">
    <property type="term" value="P:proteolysis"/>
    <property type="evidence" value="ECO:0007669"/>
    <property type="project" value="TreeGrafter"/>
</dbReference>
<evidence type="ECO:0000313" key="4">
    <source>
        <dbReference type="Proteomes" id="UP000245207"/>
    </source>
</evidence>
<evidence type="ECO:0000259" key="2">
    <source>
        <dbReference type="SMART" id="SM00382"/>
    </source>
</evidence>
<dbReference type="GO" id="GO:0004176">
    <property type="term" value="F:ATP-dependent peptidase activity"/>
    <property type="evidence" value="ECO:0007669"/>
    <property type="project" value="TreeGrafter"/>
</dbReference>
<dbReference type="Proteomes" id="UP000245207">
    <property type="component" value="Unassembled WGS sequence"/>
</dbReference>
<feature type="transmembrane region" description="Helical" evidence="1">
    <location>
        <begin position="102"/>
        <end position="125"/>
    </location>
</feature>
<comment type="caution">
    <text evidence="3">The sequence shown here is derived from an EMBL/GenBank/DDBJ whole genome shotgun (WGS) entry which is preliminary data.</text>
</comment>
<accession>A0A2U1PXI9</accession>
<dbReference type="SMART" id="SM00382">
    <property type="entry name" value="AAA"/>
    <property type="match status" value="1"/>
</dbReference>
<organism evidence="3 4">
    <name type="scientific">Artemisia annua</name>
    <name type="common">Sweet wormwood</name>
    <dbReference type="NCBI Taxonomy" id="35608"/>
    <lineage>
        <taxon>Eukaryota</taxon>
        <taxon>Viridiplantae</taxon>
        <taxon>Streptophyta</taxon>
        <taxon>Embryophyta</taxon>
        <taxon>Tracheophyta</taxon>
        <taxon>Spermatophyta</taxon>
        <taxon>Magnoliopsida</taxon>
        <taxon>eudicotyledons</taxon>
        <taxon>Gunneridae</taxon>
        <taxon>Pentapetalae</taxon>
        <taxon>asterids</taxon>
        <taxon>campanulids</taxon>
        <taxon>Asterales</taxon>
        <taxon>Asteraceae</taxon>
        <taxon>Asteroideae</taxon>
        <taxon>Anthemideae</taxon>
        <taxon>Artemisiinae</taxon>
        <taxon>Artemisia</taxon>
    </lineage>
</organism>
<dbReference type="InterPro" id="IPR027417">
    <property type="entry name" value="P-loop_NTPase"/>
</dbReference>
<dbReference type="InterPro" id="IPR003593">
    <property type="entry name" value="AAA+_ATPase"/>
</dbReference>
<proteinExistence type="predicted"/>
<evidence type="ECO:0000256" key="1">
    <source>
        <dbReference type="SAM" id="Phobius"/>
    </source>
</evidence>
<keyword evidence="1" id="KW-0812">Transmembrane</keyword>
<dbReference type="GO" id="GO:0016887">
    <property type="term" value="F:ATP hydrolysis activity"/>
    <property type="evidence" value="ECO:0007669"/>
    <property type="project" value="InterPro"/>
</dbReference>
<feature type="domain" description="AAA+ ATPase" evidence="2">
    <location>
        <begin position="278"/>
        <end position="377"/>
    </location>
</feature>
<dbReference type="GO" id="GO:0005524">
    <property type="term" value="F:ATP binding"/>
    <property type="evidence" value="ECO:0007669"/>
    <property type="project" value="InterPro"/>
</dbReference>
<keyword evidence="1" id="KW-1133">Transmembrane helix</keyword>
<dbReference type="STRING" id="35608.A0A2U1PXI9"/>
<reference evidence="3 4" key="1">
    <citation type="journal article" date="2018" name="Mol. Plant">
        <title>The genome of Artemisia annua provides insight into the evolution of Asteraceae family and artemisinin biosynthesis.</title>
        <authorList>
            <person name="Shen Q."/>
            <person name="Zhang L."/>
            <person name="Liao Z."/>
            <person name="Wang S."/>
            <person name="Yan T."/>
            <person name="Shi P."/>
            <person name="Liu M."/>
            <person name="Fu X."/>
            <person name="Pan Q."/>
            <person name="Wang Y."/>
            <person name="Lv Z."/>
            <person name="Lu X."/>
            <person name="Zhang F."/>
            <person name="Jiang W."/>
            <person name="Ma Y."/>
            <person name="Chen M."/>
            <person name="Hao X."/>
            <person name="Li L."/>
            <person name="Tang Y."/>
            <person name="Lv G."/>
            <person name="Zhou Y."/>
            <person name="Sun X."/>
            <person name="Brodelius P.E."/>
            <person name="Rose J.K.C."/>
            <person name="Tang K."/>
        </authorList>
    </citation>
    <scope>NUCLEOTIDE SEQUENCE [LARGE SCALE GENOMIC DNA]</scope>
    <source>
        <strain evidence="4">cv. Huhao1</strain>
        <tissue evidence="3">Leaf</tissue>
    </source>
</reference>
<dbReference type="OrthoDB" id="1413014at2759"/>